<gene>
    <name evidence="3" type="ORF">FIC87_10595</name>
</gene>
<protein>
    <recommendedName>
        <fullName evidence="2">SCP domain-containing protein</fullName>
    </recommendedName>
</protein>
<dbReference type="Pfam" id="PF04122">
    <property type="entry name" value="CW_binding_2"/>
    <property type="match status" value="3"/>
</dbReference>
<dbReference type="EMBL" id="VEVP01000024">
    <property type="protein sequence ID" value="TNU89778.1"/>
    <property type="molecule type" value="Genomic_DNA"/>
</dbReference>
<reference evidence="3 4" key="1">
    <citation type="journal article" date="2005" name="Appl. Environ. Microbiol.">
        <title>Intestinal bacterial communities that produce active estrogen-like compounds enterodiol and enterolactone in humans.</title>
        <authorList>
            <person name="Clavel T."/>
            <person name="Henderson G."/>
            <person name="Alpert C.A."/>
            <person name="Philippe C."/>
            <person name="Rigottier-Gois L."/>
            <person name="Dore J."/>
            <person name="Blaut M."/>
        </authorList>
    </citation>
    <scope>NUCLEOTIDE SEQUENCE [LARGE SCALE GENOMIC DNA]</scope>
    <source>
        <strain evidence="3 4">SECO-MT75m2</strain>
    </source>
</reference>
<dbReference type="RefSeq" id="WP_139912770.1">
    <property type="nucleotide sequence ID" value="NZ_VEVP01000024.1"/>
</dbReference>
<dbReference type="PANTHER" id="PTHR30032:SF8">
    <property type="entry name" value="GERMINATION-SPECIFIC N-ACETYLMURAMOYL-L-ALANINE AMIDASE"/>
    <property type="match status" value="1"/>
</dbReference>
<evidence type="ECO:0000313" key="3">
    <source>
        <dbReference type="EMBL" id="TNU89778.1"/>
    </source>
</evidence>
<dbReference type="CDD" id="cd05379">
    <property type="entry name" value="CAP_bacterial"/>
    <property type="match status" value="1"/>
</dbReference>
<dbReference type="InterPro" id="IPR007253">
    <property type="entry name" value="Cell_wall-bd_2"/>
</dbReference>
<evidence type="ECO:0000256" key="1">
    <source>
        <dbReference type="SAM" id="SignalP"/>
    </source>
</evidence>
<dbReference type="Gene3D" id="3.40.33.10">
    <property type="entry name" value="CAP"/>
    <property type="match status" value="1"/>
</dbReference>
<feature type="domain" description="SCP" evidence="2">
    <location>
        <begin position="122"/>
        <end position="251"/>
    </location>
</feature>
<dbReference type="SMART" id="SM00198">
    <property type="entry name" value="SCP"/>
    <property type="match status" value="1"/>
</dbReference>
<dbReference type="Gene3D" id="3.40.50.12090">
    <property type="match status" value="1"/>
</dbReference>
<dbReference type="PANTHER" id="PTHR30032">
    <property type="entry name" value="N-ACETYLMURAMOYL-L-ALANINE AMIDASE-RELATED"/>
    <property type="match status" value="1"/>
</dbReference>
<accession>A0A5C5BT01</accession>
<dbReference type="Proteomes" id="UP000312594">
    <property type="component" value="Unassembled WGS sequence"/>
</dbReference>
<name>A0A5C5BT01_EGGLN</name>
<dbReference type="InterPro" id="IPR035940">
    <property type="entry name" value="CAP_sf"/>
</dbReference>
<evidence type="ECO:0000313" key="4">
    <source>
        <dbReference type="Proteomes" id="UP000312594"/>
    </source>
</evidence>
<feature type="chain" id="PRO_5022689102" description="SCP domain-containing protein" evidence="1">
    <location>
        <begin position="36"/>
        <end position="679"/>
    </location>
</feature>
<dbReference type="Pfam" id="PF00188">
    <property type="entry name" value="CAP"/>
    <property type="match status" value="1"/>
</dbReference>
<dbReference type="AlphaFoldDB" id="A0A5C5BT01"/>
<feature type="signal peptide" evidence="1">
    <location>
        <begin position="1"/>
        <end position="35"/>
    </location>
</feature>
<dbReference type="InterPro" id="IPR051922">
    <property type="entry name" value="Bact_Sporulation_Assoc"/>
</dbReference>
<sequence>MNCARRKLNASLALSFAFVLAVLACCFSFTEKAAAGEFEPNDAETDAIASPTSDFLDRTAPNDAFSDEGFSDIAEEFELEFYANEPDGGLEGPATSDSEDEATVQATTGLVPVPVSGQAQQTSARTMLKAINGLRSSVGAKGLAWDARLENVAIQRAAELSVLFSHTRPSGESCFSAFPSSLRGACGENIAYTSYPSNASTAFDMWKNSSGHYENMVSSFYNSVGVACFRTTSGASYWVQVFSGASGSGMTGAANDSSITATVHVQDSCVSGVSVEPPSITIGLNQTASLPRVTAFFNGKSDLGYELNGYVVYPSSLLTWRMANDNVAAFTSEKTIVGVTPGKTECTVKAPSSSVLSKTFKVNVAPAYRLWGADALKTMQSIVQTGFADGSCDTVILATMGGYWDALTSSSMAGLKNCPVLLTDKSSLSAEAARQIARLNAKTVLVAGGESAISNQVVSQIKKLPSSYPQLAAAPAVKRLAGKDAVGTALAIYDEGKGSWGTTAVIATAATFQDALSMSPYSYCSKAPIFLANPFTHELDTATKNAIRSGGFTRVVIAGGTAAISSSVEKTQLKGMKVVRLGGPTAYETSVAISEWCLGQGMQVADMGIATGTSYYDAITGSALCGKRNSVLVLVDDNYPVALDSFISKHASSVTNAFVFGGPAAISNDLFSKIGIALL</sequence>
<dbReference type="PROSITE" id="PS51257">
    <property type="entry name" value="PROKAR_LIPOPROTEIN"/>
    <property type="match status" value="1"/>
</dbReference>
<comment type="caution">
    <text evidence="3">The sequence shown here is derived from an EMBL/GenBank/DDBJ whole genome shotgun (WGS) entry which is preliminary data.</text>
</comment>
<keyword evidence="1" id="KW-0732">Signal</keyword>
<organism evidence="3 4">
    <name type="scientific">Eggerthella lenta</name>
    <name type="common">Eubacterium lentum</name>
    <dbReference type="NCBI Taxonomy" id="84112"/>
    <lineage>
        <taxon>Bacteria</taxon>
        <taxon>Bacillati</taxon>
        <taxon>Actinomycetota</taxon>
        <taxon>Coriobacteriia</taxon>
        <taxon>Eggerthellales</taxon>
        <taxon>Eggerthellaceae</taxon>
        <taxon>Eggerthella</taxon>
    </lineage>
</organism>
<proteinExistence type="predicted"/>
<evidence type="ECO:0000259" key="2">
    <source>
        <dbReference type="SMART" id="SM00198"/>
    </source>
</evidence>
<dbReference type="SUPFAM" id="SSF55797">
    <property type="entry name" value="PR-1-like"/>
    <property type="match status" value="1"/>
</dbReference>
<dbReference type="InterPro" id="IPR014044">
    <property type="entry name" value="CAP_dom"/>
</dbReference>